<dbReference type="AlphaFoldDB" id="A0A318S976"/>
<dbReference type="Proteomes" id="UP000248326">
    <property type="component" value="Unassembled WGS sequence"/>
</dbReference>
<dbReference type="PANTHER" id="PTHR23088">
    <property type="entry name" value="NITRILASE-RELATED"/>
    <property type="match status" value="1"/>
</dbReference>
<dbReference type="EMBL" id="QJSX01000005">
    <property type="protein sequence ID" value="PYE54537.1"/>
    <property type="molecule type" value="Genomic_DNA"/>
</dbReference>
<name>A0A318S976_9DEIO</name>
<feature type="domain" description="CN hydrolase" evidence="1">
    <location>
        <begin position="1"/>
        <end position="261"/>
    </location>
</feature>
<gene>
    <name evidence="2" type="ORF">DES52_105175</name>
</gene>
<comment type="caution">
    <text evidence="2">The sequence shown here is derived from an EMBL/GenBank/DDBJ whole genome shotgun (WGS) entry which is preliminary data.</text>
</comment>
<dbReference type="PANTHER" id="PTHR23088:SF50">
    <property type="entry name" value="HYDROLASE YHCX"/>
    <property type="match status" value="1"/>
</dbReference>
<dbReference type="GO" id="GO:0016787">
    <property type="term" value="F:hydrolase activity"/>
    <property type="evidence" value="ECO:0007669"/>
    <property type="project" value="UniProtKB-KW"/>
</dbReference>
<dbReference type="Pfam" id="PF00795">
    <property type="entry name" value="CN_hydrolase"/>
    <property type="match status" value="1"/>
</dbReference>
<protein>
    <submittedName>
        <fullName evidence="2">Putative amidohydrolase</fullName>
    </submittedName>
</protein>
<dbReference type="OrthoDB" id="9811121at2"/>
<evidence type="ECO:0000259" key="1">
    <source>
        <dbReference type="PROSITE" id="PS50263"/>
    </source>
</evidence>
<dbReference type="CDD" id="cd07574">
    <property type="entry name" value="nitrilase_Rim1_like"/>
    <property type="match status" value="1"/>
</dbReference>
<keyword evidence="2" id="KW-0378">Hydrolase</keyword>
<sequence length="306" mass="32864">MNIAIAQYHVEAQPSWDAYVSKITSWIQEAASNGAQVLVFPEYASLELASLLAPHIQADVKLQLPALQAFLPDFVELHRSLAALHGVYVVAGSFPVADGGKYVNRAYFLTPQGTVHHQDKLVMTRFEDEKWGVAAGEGLTVFHTSLGNVGINICYDSEFPHLARALAEGGAEVLLVPSCTETIMGYHRVEIGSRARALENQMYAVQSPLVGAVPWNEAIDVNTGAAGAYGPIDHGFSAQGDGVVTKGPLGVATWVYVTLDIARLRRVRADGTTLNYQHWPLGEAQAKGGAEVVTLGVSRMQTPTTA</sequence>
<dbReference type="InterPro" id="IPR003010">
    <property type="entry name" value="C-N_Hydrolase"/>
</dbReference>
<organism evidence="2 3">
    <name type="scientific">Deinococcus yavapaiensis KR-236</name>
    <dbReference type="NCBI Taxonomy" id="694435"/>
    <lineage>
        <taxon>Bacteria</taxon>
        <taxon>Thermotogati</taxon>
        <taxon>Deinococcota</taxon>
        <taxon>Deinococci</taxon>
        <taxon>Deinococcales</taxon>
        <taxon>Deinococcaceae</taxon>
        <taxon>Deinococcus</taxon>
    </lineage>
</organism>
<evidence type="ECO:0000313" key="3">
    <source>
        <dbReference type="Proteomes" id="UP000248326"/>
    </source>
</evidence>
<evidence type="ECO:0000313" key="2">
    <source>
        <dbReference type="EMBL" id="PYE54537.1"/>
    </source>
</evidence>
<proteinExistence type="predicted"/>
<dbReference type="SUPFAM" id="SSF56317">
    <property type="entry name" value="Carbon-nitrogen hydrolase"/>
    <property type="match status" value="1"/>
</dbReference>
<dbReference type="RefSeq" id="WP_110886305.1">
    <property type="nucleotide sequence ID" value="NZ_QJSX01000005.1"/>
</dbReference>
<dbReference type="PROSITE" id="PS50263">
    <property type="entry name" value="CN_HYDROLASE"/>
    <property type="match status" value="1"/>
</dbReference>
<accession>A0A318S976</accession>
<reference evidence="2 3" key="1">
    <citation type="submission" date="2018-06" db="EMBL/GenBank/DDBJ databases">
        <title>Genomic Encyclopedia of Type Strains, Phase IV (KMG-IV): sequencing the most valuable type-strain genomes for metagenomic binning, comparative biology and taxonomic classification.</title>
        <authorList>
            <person name="Goeker M."/>
        </authorList>
    </citation>
    <scope>NUCLEOTIDE SEQUENCE [LARGE SCALE GENOMIC DNA]</scope>
    <source>
        <strain evidence="2 3">DSM 18048</strain>
    </source>
</reference>
<dbReference type="InterPro" id="IPR036526">
    <property type="entry name" value="C-N_Hydrolase_sf"/>
</dbReference>
<keyword evidence="3" id="KW-1185">Reference proteome</keyword>
<dbReference type="Gene3D" id="3.60.110.10">
    <property type="entry name" value="Carbon-nitrogen hydrolase"/>
    <property type="match status" value="1"/>
</dbReference>